<feature type="domain" description="Methyltransferase type 11" evidence="1">
    <location>
        <begin position="42"/>
        <end position="137"/>
    </location>
</feature>
<keyword evidence="3" id="KW-1185">Reference proteome</keyword>
<dbReference type="InterPro" id="IPR052356">
    <property type="entry name" value="Thiol_S-MT"/>
</dbReference>
<dbReference type="GO" id="GO:0032259">
    <property type="term" value="P:methylation"/>
    <property type="evidence" value="ECO:0007669"/>
    <property type="project" value="UniProtKB-KW"/>
</dbReference>
<dbReference type="GO" id="GO:0008757">
    <property type="term" value="F:S-adenosylmethionine-dependent methyltransferase activity"/>
    <property type="evidence" value="ECO:0007669"/>
    <property type="project" value="InterPro"/>
</dbReference>
<keyword evidence="2" id="KW-0489">Methyltransferase</keyword>
<dbReference type="AlphaFoldDB" id="A0A916WB05"/>
<comment type="caution">
    <text evidence="2">The sequence shown here is derived from an EMBL/GenBank/DDBJ whole genome shotgun (WGS) entry which is preliminary data.</text>
</comment>
<dbReference type="InterPro" id="IPR013216">
    <property type="entry name" value="Methyltransf_11"/>
</dbReference>
<organism evidence="2 3">
    <name type="scientific">Ornithinibacillus halotolerans</name>
    <dbReference type="NCBI Taxonomy" id="1274357"/>
    <lineage>
        <taxon>Bacteria</taxon>
        <taxon>Bacillati</taxon>
        <taxon>Bacillota</taxon>
        <taxon>Bacilli</taxon>
        <taxon>Bacillales</taxon>
        <taxon>Bacillaceae</taxon>
        <taxon>Ornithinibacillus</taxon>
    </lineage>
</organism>
<dbReference type="CDD" id="cd02440">
    <property type="entry name" value="AdoMet_MTases"/>
    <property type="match status" value="1"/>
</dbReference>
<dbReference type="Gene3D" id="3.40.50.150">
    <property type="entry name" value="Vaccinia Virus protein VP39"/>
    <property type="match status" value="1"/>
</dbReference>
<dbReference type="InterPro" id="IPR029063">
    <property type="entry name" value="SAM-dependent_MTases_sf"/>
</dbReference>
<evidence type="ECO:0000259" key="1">
    <source>
        <dbReference type="Pfam" id="PF08241"/>
    </source>
</evidence>
<reference evidence="2" key="2">
    <citation type="submission" date="2020-09" db="EMBL/GenBank/DDBJ databases">
        <authorList>
            <person name="Sun Q."/>
            <person name="Zhou Y."/>
        </authorList>
    </citation>
    <scope>NUCLEOTIDE SEQUENCE</scope>
    <source>
        <strain evidence="2">CGMCC 1.12408</strain>
    </source>
</reference>
<keyword evidence="2" id="KW-0808">Transferase</keyword>
<protein>
    <submittedName>
        <fullName evidence="2">SAM-dependent methyltransferase</fullName>
    </submittedName>
</protein>
<evidence type="ECO:0000313" key="3">
    <source>
        <dbReference type="Proteomes" id="UP000613512"/>
    </source>
</evidence>
<name>A0A916WB05_9BACI</name>
<dbReference type="EMBL" id="BMEY01000013">
    <property type="protein sequence ID" value="GGA81545.1"/>
    <property type="molecule type" value="Genomic_DNA"/>
</dbReference>
<dbReference type="SUPFAM" id="SSF53335">
    <property type="entry name" value="S-adenosyl-L-methionine-dependent methyltransferases"/>
    <property type="match status" value="1"/>
</dbReference>
<reference evidence="2" key="1">
    <citation type="journal article" date="2014" name="Int. J. Syst. Evol. Microbiol.">
        <title>Complete genome sequence of Corynebacterium casei LMG S-19264T (=DSM 44701T), isolated from a smear-ripened cheese.</title>
        <authorList>
            <consortium name="US DOE Joint Genome Institute (JGI-PGF)"/>
            <person name="Walter F."/>
            <person name="Albersmeier A."/>
            <person name="Kalinowski J."/>
            <person name="Ruckert C."/>
        </authorList>
    </citation>
    <scope>NUCLEOTIDE SEQUENCE</scope>
    <source>
        <strain evidence="2">CGMCC 1.12408</strain>
    </source>
</reference>
<evidence type="ECO:0000313" key="2">
    <source>
        <dbReference type="EMBL" id="GGA81545.1"/>
    </source>
</evidence>
<dbReference type="Pfam" id="PF08241">
    <property type="entry name" value="Methyltransf_11"/>
    <property type="match status" value="1"/>
</dbReference>
<dbReference type="Proteomes" id="UP000613512">
    <property type="component" value="Unassembled WGS sequence"/>
</dbReference>
<proteinExistence type="predicted"/>
<dbReference type="PANTHER" id="PTHR45036:SF1">
    <property type="entry name" value="METHYLTRANSFERASE LIKE 7A"/>
    <property type="match status" value="1"/>
</dbReference>
<dbReference type="PANTHER" id="PTHR45036">
    <property type="entry name" value="METHYLTRANSFERASE LIKE 7B"/>
    <property type="match status" value="1"/>
</dbReference>
<accession>A0A916WB05</accession>
<dbReference type="RefSeq" id="WP_188385103.1">
    <property type="nucleotide sequence ID" value="NZ_BMEY01000013.1"/>
</dbReference>
<gene>
    <name evidence="2" type="ORF">GCM10008025_26070</name>
</gene>
<sequence>MKQGKLIKKYDSQVQMYEKNLNNQTLAKWRKKILASASGRVLEVGVGAGANFLYYNKAKVTEVIGVDFSSEMIKSAKKTALQTGIPANFIQQDVDKLDMDRESFDCIVSTLTLCSYPNPLQTLNNFNKWCKKDGYVLLLEHGLSTNPLLSVPQKLIDPLYRKVSGCHCNRDIMKLIEQSKLEIENVEHYWSGIFRLIWARPSS</sequence>